<evidence type="ECO:0000313" key="2">
    <source>
        <dbReference type="Proteomes" id="UP000807342"/>
    </source>
</evidence>
<dbReference type="EMBL" id="MU151541">
    <property type="protein sequence ID" value="KAF9442945.1"/>
    <property type="molecule type" value="Genomic_DNA"/>
</dbReference>
<gene>
    <name evidence="1" type="ORF">P691DRAFT_779147</name>
</gene>
<proteinExistence type="predicted"/>
<reference evidence="1" key="1">
    <citation type="submission" date="2020-11" db="EMBL/GenBank/DDBJ databases">
        <authorList>
            <consortium name="DOE Joint Genome Institute"/>
            <person name="Ahrendt S."/>
            <person name="Riley R."/>
            <person name="Andreopoulos W."/>
            <person name="Labutti K."/>
            <person name="Pangilinan J."/>
            <person name="Ruiz-Duenas F.J."/>
            <person name="Barrasa J.M."/>
            <person name="Sanchez-Garcia M."/>
            <person name="Camarero S."/>
            <person name="Miyauchi S."/>
            <person name="Serrano A."/>
            <person name="Linde D."/>
            <person name="Babiker R."/>
            <person name="Drula E."/>
            <person name="Ayuso-Fernandez I."/>
            <person name="Pacheco R."/>
            <person name="Padilla G."/>
            <person name="Ferreira P."/>
            <person name="Barriuso J."/>
            <person name="Kellner H."/>
            <person name="Castanera R."/>
            <person name="Alfaro M."/>
            <person name="Ramirez L."/>
            <person name="Pisabarro A.G."/>
            <person name="Kuo A."/>
            <person name="Tritt A."/>
            <person name="Lipzen A."/>
            <person name="He G."/>
            <person name="Yan M."/>
            <person name="Ng V."/>
            <person name="Cullen D."/>
            <person name="Martin F."/>
            <person name="Rosso M.-N."/>
            <person name="Henrissat B."/>
            <person name="Hibbett D."/>
            <person name="Martinez A.T."/>
            <person name="Grigoriev I.V."/>
        </authorList>
    </citation>
    <scope>NUCLEOTIDE SEQUENCE</scope>
    <source>
        <strain evidence="1">MF-IS2</strain>
    </source>
</reference>
<comment type="caution">
    <text evidence="1">The sequence shown here is derived from an EMBL/GenBank/DDBJ whole genome shotgun (WGS) entry which is preliminary data.</text>
</comment>
<name>A0A9P6BYW9_9AGAR</name>
<protein>
    <submittedName>
        <fullName evidence="1">Uncharacterized protein</fullName>
    </submittedName>
</protein>
<sequence length="610" mass="70411">MSIPPELQAALDVNLSTQEVIGILCKYHSVSWQVDKDEDKYKPYPSWSDIWKGKYSSAWQPLGKYLQYYPRDSYYFRFRRLAPSDPLENIRRTLRGRIIAWLCNAQREQNMFWILDPLAVLPDDTGLAASYAARTFIGISKQTNQFGAHLHLDYKHTWDNAICDLVAMLAKACPQYRRLVTRVLMLDDPMILEKPAHLQFKKLIVEPWEAIRVSHPHYLSKPLLIMIDIFGSFNPQRHYPEHRQHELIGPISDYSQSHQNSPLLWLFCSRHTPRLRQLLDKAVHPLQCALFTVLLNDAGAQRDTRYLLDEGFCKIRNKYNIGNIKMWPSEEQLSRMTKAISGVVFLAEVVLNFIDYGQGKPQDKADLCLKYLDGIPEPSVSGPFRTLDYFYDQFISDLSPHVRPDALRILEALGNGWWLDTRHLAHILRIDRSRFYHALDKFHAVLQIPPPRPQGATVKAQSPGSGSFLASLTRKYHTSPILLQSSSHFLDSYPTLSSALKVMKWTPSQPVDDFNCVGALRHFAQSMHWLLKFIFTDGPQGSAVYDQIRDFDFRHLVSGPRPDPLICHYSLQWLFSQRAHLPNIIRTDAMNASDRQFIEKCREVTIPLVS</sequence>
<keyword evidence="2" id="KW-1185">Reference proteome</keyword>
<organism evidence="1 2">
    <name type="scientific">Macrolepiota fuliginosa MF-IS2</name>
    <dbReference type="NCBI Taxonomy" id="1400762"/>
    <lineage>
        <taxon>Eukaryota</taxon>
        <taxon>Fungi</taxon>
        <taxon>Dikarya</taxon>
        <taxon>Basidiomycota</taxon>
        <taxon>Agaricomycotina</taxon>
        <taxon>Agaricomycetes</taxon>
        <taxon>Agaricomycetidae</taxon>
        <taxon>Agaricales</taxon>
        <taxon>Agaricineae</taxon>
        <taxon>Agaricaceae</taxon>
        <taxon>Macrolepiota</taxon>
    </lineage>
</organism>
<dbReference type="OrthoDB" id="7464126at2759"/>
<dbReference type="AlphaFoldDB" id="A0A9P6BYW9"/>
<evidence type="ECO:0000313" key="1">
    <source>
        <dbReference type="EMBL" id="KAF9442945.1"/>
    </source>
</evidence>
<accession>A0A9P6BYW9</accession>
<dbReference type="Proteomes" id="UP000807342">
    <property type="component" value="Unassembled WGS sequence"/>
</dbReference>